<sequence length="127" mass="13151">MAAVVVLTTFSEIGIGISNMLVLTGLGAAFGVALRLRDAPLVVVPDEVGSTWNEAEVEATGKDGDGFWNTGMTSGTQQSRKSKKSRSVLSPPAGDGMLITLTGSSVCGVMLMTGFTSVMSSRKASYE</sequence>
<accession>A0A3S1C704</accession>
<keyword evidence="2" id="KW-0812">Transmembrane</keyword>
<feature type="transmembrane region" description="Helical" evidence="2">
    <location>
        <begin position="97"/>
        <end position="118"/>
    </location>
</feature>
<name>A0A3S1C704_ELYCH</name>
<reference evidence="3 4" key="1">
    <citation type="submission" date="2019-01" db="EMBL/GenBank/DDBJ databases">
        <title>A draft genome assembly of the solar-powered sea slug Elysia chlorotica.</title>
        <authorList>
            <person name="Cai H."/>
            <person name="Li Q."/>
            <person name="Fang X."/>
            <person name="Li J."/>
            <person name="Curtis N.E."/>
            <person name="Altenburger A."/>
            <person name="Shibata T."/>
            <person name="Feng M."/>
            <person name="Maeda T."/>
            <person name="Schwartz J.A."/>
            <person name="Shigenobu S."/>
            <person name="Lundholm N."/>
            <person name="Nishiyama T."/>
            <person name="Yang H."/>
            <person name="Hasebe M."/>
            <person name="Li S."/>
            <person name="Pierce S.K."/>
            <person name="Wang J."/>
        </authorList>
    </citation>
    <scope>NUCLEOTIDE SEQUENCE [LARGE SCALE GENOMIC DNA]</scope>
    <source>
        <strain evidence="3">EC2010</strain>
        <tissue evidence="3">Whole organism of an adult</tissue>
    </source>
</reference>
<evidence type="ECO:0000256" key="2">
    <source>
        <dbReference type="SAM" id="Phobius"/>
    </source>
</evidence>
<comment type="caution">
    <text evidence="3">The sequence shown here is derived from an EMBL/GenBank/DDBJ whole genome shotgun (WGS) entry which is preliminary data.</text>
</comment>
<feature type="transmembrane region" description="Helical" evidence="2">
    <location>
        <begin position="12"/>
        <end position="34"/>
    </location>
</feature>
<evidence type="ECO:0000313" key="4">
    <source>
        <dbReference type="Proteomes" id="UP000271974"/>
    </source>
</evidence>
<organism evidence="3 4">
    <name type="scientific">Elysia chlorotica</name>
    <name type="common">Eastern emerald elysia</name>
    <name type="synonym">Sea slug</name>
    <dbReference type="NCBI Taxonomy" id="188477"/>
    <lineage>
        <taxon>Eukaryota</taxon>
        <taxon>Metazoa</taxon>
        <taxon>Spiralia</taxon>
        <taxon>Lophotrochozoa</taxon>
        <taxon>Mollusca</taxon>
        <taxon>Gastropoda</taxon>
        <taxon>Heterobranchia</taxon>
        <taxon>Euthyneura</taxon>
        <taxon>Panpulmonata</taxon>
        <taxon>Sacoglossa</taxon>
        <taxon>Placobranchoidea</taxon>
        <taxon>Plakobranchidae</taxon>
        <taxon>Elysia</taxon>
    </lineage>
</organism>
<dbReference type="Proteomes" id="UP000271974">
    <property type="component" value="Unassembled WGS sequence"/>
</dbReference>
<dbReference type="EMBL" id="RQTK01000197">
    <property type="protein sequence ID" value="RUS84686.1"/>
    <property type="molecule type" value="Genomic_DNA"/>
</dbReference>
<evidence type="ECO:0000313" key="3">
    <source>
        <dbReference type="EMBL" id="RUS84686.1"/>
    </source>
</evidence>
<gene>
    <name evidence="3" type="ORF">EGW08_007556</name>
</gene>
<keyword evidence="2" id="KW-0472">Membrane</keyword>
<protein>
    <submittedName>
        <fullName evidence="3">Uncharacterized protein</fullName>
    </submittedName>
</protein>
<keyword evidence="2" id="KW-1133">Transmembrane helix</keyword>
<evidence type="ECO:0000256" key="1">
    <source>
        <dbReference type="SAM" id="MobiDB-lite"/>
    </source>
</evidence>
<proteinExistence type="predicted"/>
<keyword evidence="4" id="KW-1185">Reference proteome</keyword>
<feature type="region of interest" description="Disordered" evidence="1">
    <location>
        <begin position="61"/>
        <end position="94"/>
    </location>
</feature>
<dbReference type="AlphaFoldDB" id="A0A3S1C704"/>